<evidence type="ECO:0000256" key="2">
    <source>
        <dbReference type="ARBA" id="ARBA00022747"/>
    </source>
</evidence>
<dbReference type="EMBL" id="NMPZ01000011">
    <property type="protein sequence ID" value="OXL43977.1"/>
    <property type="molecule type" value="Genomic_DNA"/>
</dbReference>
<dbReference type="PANTHER" id="PTHR43140:SF1">
    <property type="entry name" value="TYPE I RESTRICTION ENZYME ECOKI SPECIFICITY SUBUNIT"/>
    <property type="match status" value="1"/>
</dbReference>
<dbReference type="RefSeq" id="WP_176425552.1">
    <property type="nucleotide sequence ID" value="NZ_NMPZ01000011.1"/>
</dbReference>
<keyword evidence="3" id="KW-0238">DNA-binding</keyword>
<name>A0AA91YX31_9BACT</name>
<comment type="similarity">
    <text evidence="1">Belongs to the type-I restriction system S methylase family.</text>
</comment>
<comment type="caution">
    <text evidence="5">The sequence shown here is derived from an EMBL/GenBank/DDBJ whole genome shotgun (WGS) entry which is preliminary data.</text>
</comment>
<organism evidence="5 6">
    <name type="scientific">Segatella copri</name>
    <dbReference type="NCBI Taxonomy" id="165179"/>
    <lineage>
        <taxon>Bacteria</taxon>
        <taxon>Pseudomonadati</taxon>
        <taxon>Bacteroidota</taxon>
        <taxon>Bacteroidia</taxon>
        <taxon>Bacteroidales</taxon>
        <taxon>Prevotellaceae</taxon>
        <taxon>Segatella</taxon>
    </lineage>
</organism>
<gene>
    <name evidence="5" type="ORF">CFT61_08770</name>
</gene>
<dbReference type="GO" id="GO:0009307">
    <property type="term" value="P:DNA restriction-modification system"/>
    <property type="evidence" value="ECO:0007669"/>
    <property type="project" value="UniProtKB-KW"/>
</dbReference>
<dbReference type="Proteomes" id="UP000215155">
    <property type="component" value="Unassembled WGS sequence"/>
</dbReference>
<dbReference type="SUPFAM" id="SSF116734">
    <property type="entry name" value="DNA methylase specificity domain"/>
    <property type="match status" value="1"/>
</dbReference>
<dbReference type="GO" id="GO:0003677">
    <property type="term" value="F:DNA binding"/>
    <property type="evidence" value="ECO:0007669"/>
    <property type="project" value="UniProtKB-KW"/>
</dbReference>
<dbReference type="InterPro" id="IPR051212">
    <property type="entry name" value="Type-I_RE_S_subunit"/>
</dbReference>
<evidence type="ECO:0000313" key="5">
    <source>
        <dbReference type="EMBL" id="OXL43977.1"/>
    </source>
</evidence>
<proteinExistence type="inferred from homology"/>
<dbReference type="AlphaFoldDB" id="A0AA91YX31"/>
<dbReference type="Gene3D" id="3.90.220.20">
    <property type="entry name" value="DNA methylase specificity domains"/>
    <property type="match status" value="1"/>
</dbReference>
<dbReference type="REBASE" id="214341">
    <property type="entry name" value="S.PcoInORF8760P"/>
</dbReference>
<dbReference type="Pfam" id="PF01420">
    <property type="entry name" value="Methylase_S"/>
    <property type="match status" value="1"/>
</dbReference>
<feature type="non-terminal residue" evidence="5">
    <location>
        <position position="296"/>
    </location>
</feature>
<keyword evidence="2" id="KW-0680">Restriction system</keyword>
<evidence type="ECO:0000256" key="1">
    <source>
        <dbReference type="ARBA" id="ARBA00010923"/>
    </source>
</evidence>
<evidence type="ECO:0000259" key="4">
    <source>
        <dbReference type="Pfam" id="PF01420"/>
    </source>
</evidence>
<evidence type="ECO:0000313" key="6">
    <source>
        <dbReference type="Proteomes" id="UP000215155"/>
    </source>
</evidence>
<dbReference type="InterPro" id="IPR000055">
    <property type="entry name" value="Restrct_endonuc_typeI_TRD"/>
</dbReference>
<reference evidence="5 6" key="1">
    <citation type="submission" date="2017-07" db="EMBL/GenBank/DDBJ databases">
        <title>Draft genome sequence of Prevotella copri isolated from the gut of healthy adult Indian.</title>
        <authorList>
            <person name="Das B."/>
            <person name="Bag S."/>
            <person name="Ghosh T.S."/>
        </authorList>
    </citation>
    <scope>NUCLEOTIDE SEQUENCE [LARGE SCALE GENOMIC DNA]</scope>
    <source>
        <strain evidence="5 6">Indica</strain>
    </source>
</reference>
<sequence>MDTKALRQKILDLAIHGKLVPQDPNDEPASVLLERIRAEKERLIKEGKIKKGKKSAKTSDKPHYPFELPKGWEWVTLEDICAKFSTGPFGSMVHKSDYVTANGVPIVNPANIVNGTISSKNIMYISKDKSIELERYKLEVNDIVLARRGDLTKCTIVGNEQVDFICGTGSFFLHLISVLPQYFQLVYMSSYVQIILTTECVGATMNNLNQSVLSQILFPLPPLAEQKRVVARTKYMLSIITTLDNEQYSLHTTIKQAKAKVLDLAIHGKLVPQDPNDEPASELLKRINPKAEITCD</sequence>
<evidence type="ECO:0000256" key="3">
    <source>
        <dbReference type="ARBA" id="ARBA00023125"/>
    </source>
</evidence>
<dbReference type="PANTHER" id="PTHR43140">
    <property type="entry name" value="TYPE-1 RESTRICTION ENZYME ECOKI SPECIFICITY PROTEIN"/>
    <property type="match status" value="1"/>
</dbReference>
<feature type="domain" description="Type I restriction modification DNA specificity" evidence="4">
    <location>
        <begin position="69"/>
        <end position="255"/>
    </location>
</feature>
<accession>A0AA91YX31</accession>
<protein>
    <recommendedName>
        <fullName evidence="4">Type I restriction modification DNA specificity domain-containing protein</fullName>
    </recommendedName>
</protein>
<dbReference type="InterPro" id="IPR044946">
    <property type="entry name" value="Restrct_endonuc_typeI_TRD_sf"/>
</dbReference>